<organism evidence="5 6">
    <name type="scientific">Thermophilibacter provencensis</name>
    <dbReference type="NCBI Taxonomy" id="1852386"/>
    <lineage>
        <taxon>Bacteria</taxon>
        <taxon>Bacillati</taxon>
        <taxon>Actinomycetota</taxon>
        <taxon>Coriobacteriia</taxon>
        <taxon>Coriobacteriales</taxon>
        <taxon>Atopobiaceae</taxon>
        <taxon>Thermophilibacter</taxon>
    </lineage>
</organism>
<feature type="region of interest" description="Disordered" evidence="2">
    <location>
        <begin position="95"/>
        <end position="136"/>
    </location>
</feature>
<evidence type="ECO:0000313" key="5">
    <source>
        <dbReference type="EMBL" id="MDM8271839.1"/>
    </source>
</evidence>
<dbReference type="EMBL" id="JAUDEA010000019">
    <property type="protein sequence ID" value="MDM8271839.1"/>
    <property type="molecule type" value="Genomic_DNA"/>
</dbReference>
<dbReference type="RefSeq" id="WP_289511916.1">
    <property type="nucleotide sequence ID" value="NZ_JAUDEA010000019.1"/>
</dbReference>
<dbReference type="InterPro" id="IPR029051">
    <property type="entry name" value="DUF4352"/>
</dbReference>
<name>A0ABT7V792_9ACTN</name>
<proteinExistence type="predicted"/>
<feature type="domain" description="DUF4352" evidence="4">
    <location>
        <begin position="138"/>
        <end position="229"/>
    </location>
</feature>
<keyword evidence="3" id="KW-0472">Membrane</keyword>
<comment type="caution">
    <text evidence="5">The sequence shown here is derived from an EMBL/GenBank/DDBJ whole genome shotgun (WGS) entry which is preliminary data.</text>
</comment>
<dbReference type="InterPro" id="IPR029050">
    <property type="entry name" value="Immunoprotect_excell_Ig-like"/>
</dbReference>
<evidence type="ECO:0000256" key="1">
    <source>
        <dbReference type="ARBA" id="ARBA00022729"/>
    </source>
</evidence>
<evidence type="ECO:0000259" key="4">
    <source>
        <dbReference type="Pfam" id="PF11611"/>
    </source>
</evidence>
<dbReference type="Gene3D" id="2.60.40.1240">
    <property type="match status" value="1"/>
</dbReference>
<protein>
    <submittedName>
        <fullName evidence="5">DUF4190 domain-containing protein</fullName>
    </submittedName>
</protein>
<keyword evidence="3" id="KW-1133">Transmembrane helix</keyword>
<feature type="transmembrane region" description="Helical" evidence="3">
    <location>
        <begin position="32"/>
        <end position="53"/>
    </location>
</feature>
<feature type="transmembrane region" description="Helical" evidence="3">
    <location>
        <begin position="65"/>
        <end position="83"/>
    </location>
</feature>
<reference evidence="6" key="1">
    <citation type="submission" date="2023-06" db="EMBL/GenBank/DDBJ databases">
        <title>Identification and characterization of horizontal gene transfer across gut microbiota members of farm animals based on homology search.</title>
        <authorList>
            <person name="Zeman M."/>
            <person name="Kubasova T."/>
            <person name="Jahodarova E."/>
            <person name="Nykrynova M."/>
            <person name="Rychlik I."/>
        </authorList>
    </citation>
    <scope>NUCLEOTIDE SEQUENCE [LARGE SCALE GENOMIC DNA]</scope>
    <source>
        <strain evidence="6">153_Feed</strain>
    </source>
</reference>
<gene>
    <name evidence="5" type="ORF">QUW25_09195</name>
</gene>
<keyword evidence="3" id="KW-0812">Transmembrane</keyword>
<reference evidence="5 6" key="3">
    <citation type="submission" date="2023-06" db="EMBL/GenBank/DDBJ databases">
        <authorList>
            <person name="Zeman M."/>
            <person name="Kubasova T."/>
            <person name="Jahodarova E."/>
            <person name="Nykrynova M."/>
            <person name="Rychlik I."/>
        </authorList>
    </citation>
    <scope>NUCLEOTIDE SEQUENCE [LARGE SCALE GENOMIC DNA]</scope>
    <source>
        <strain evidence="5 6">153_Feed</strain>
    </source>
</reference>
<evidence type="ECO:0000256" key="3">
    <source>
        <dbReference type="SAM" id="Phobius"/>
    </source>
</evidence>
<feature type="transmembrane region" description="Helical" evidence="3">
    <location>
        <begin position="7"/>
        <end position="26"/>
    </location>
</feature>
<feature type="compositionally biased region" description="Acidic residues" evidence="2">
    <location>
        <begin position="107"/>
        <end position="116"/>
    </location>
</feature>
<keyword evidence="1" id="KW-0732">Signal</keyword>
<evidence type="ECO:0000256" key="2">
    <source>
        <dbReference type="SAM" id="MobiDB-lite"/>
    </source>
</evidence>
<evidence type="ECO:0000313" key="6">
    <source>
        <dbReference type="Proteomes" id="UP001529256"/>
    </source>
</evidence>
<accession>A0ABT7V792</accession>
<dbReference type="Proteomes" id="UP001529256">
    <property type="component" value="Unassembled WGS sequence"/>
</dbReference>
<reference evidence="5 6" key="2">
    <citation type="submission" date="2023-06" db="EMBL/GenBank/DDBJ databases">
        <title>Identification and characterization of horizontal gene transfer across gut microbiota members of farm animals based on homology search.</title>
        <authorList>
            <person name="Schwarzerova J."/>
            <person name="Nykrynova M."/>
            <person name="Jureckova K."/>
            <person name="Cejkova D."/>
            <person name="Rychlik I."/>
        </authorList>
    </citation>
    <scope>NUCLEOTIDE SEQUENCE [LARGE SCALE GENOMIC DNA]</scope>
    <source>
        <strain evidence="5 6">153_Feed</strain>
    </source>
</reference>
<keyword evidence="6" id="KW-1185">Reference proteome</keyword>
<dbReference type="Pfam" id="PF11611">
    <property type="entry name" value="DUF4352"/>
    <property type="match status" value="1"/>
</dbReference>
<sequence length="253" mass="25498">MSEQKTGLATSGTAIAGLVLGILAAVSSWMPIINNFSFVLALVGAVLAIVGVVGTLRGKKAGKGLAIAALIVNVVAIAIVLGTQSAMSAAIDEATSGPGVAGVTTQDDADTDADTNDAEKDAPADEASEQASSTDLAVGSTVDLENGLSVTVDSVETGLTNYDGSAVVGVHVTYANNGEETASYNTYDWKGQDADGAQEYSTYYSEATDDLGSGTLAAGGTKSGTLYFEGGTTKALYFGSIVESEPTASWVIE</sequence>